<protein>
    <submittedName>
        <fullName evidence="1">Protein LTV1 protein</fullName>
    </submittedName>
</protein>
<keyword evidence="2" id="KW-1185">Reference proteome</keyword>
<reference evidence="2" key="1">
    <citation type="journal article" date="2022" name="Nat. Commun.">
        <title>Chromosome evolution and the genetic basis of agronomically important traits in greater yam.</title>
        <authorList>
            <person name="Bredeson J.V."/>
            <person name="Lyons J.B."/>
            <person name="Oniyinde I.O."/>
            <person name="Okereke N.R."/>
            <person name="Kolade O."/>
            <person name="Nnabue I."/>
            <person name="Nwadili C.O."/>
            <person name="Hribova E."/>
            <person name="Parker M."/>
            <person name="Nwogha J."/>
            <person name="Shu S."/>
            <person name="Carlson J."/>
            <person name="Kariba R."/>
            <person name="Muthemba S."/>
            <person name="Knop K."/>
            <person name="Barton G.J."/>
            <person name="Sherwood A.V."/>
            <person name="Lopez-Montes A."/>
            <person name="Asiedu R."/>
            <person name="Jamnadass R."/>
            <person name="Muchugi A."/>
            <person name="Goodstein D."/>
            <person name="Egesi C.N."/>
            <person name="Featherston J."/>
            <person name="Asfaw A."/>
            <person name="Simpson G.G."/>
            <person name="Dolezel J."/>
            <person name="Hendre P.S."/>
            <person name="Van Deynze A."/>
            <person name="Kumar P.L."/>
            <person name="Obidiegwu J.E."/>
            <person name="Bhattacharjee R."/>
            <person name="Rokhsar D.S."/>
        </authorList>
    </citation>
    <scope>NUCLEOTIDE SEQUENCE [LARGE SCALE GENOMIC DNA]</scope>
    <source>
        <strain evidence="2">cv. TDa95/00328</strain>
    </source>
</reference>
<comment type="caution">
    <text evidence="1">The sequence shown here is derived from an EMBL/GenBank/DDBJ whole genome shotgun (WGS) entry which is preliminary data.</text>
</comment>
<dbReference type="EMBL" id="CM037022">
    <property type="protein sequence ID" value="KAH7666504.1"/>
    <property type="molecule type" value="Genomic_DNA"/>
</dbReference>
<evidence type="ECO:0000313" key="2">
    <source>
        <dbReference type="Proteomes" id="UP000827976"/>
    </source>
</evidence>
<evidence type="ECO:0000313" key="1">
    <source>
        <dbReference type="EMBL" id="KAH7666504.1"/>
    </source>
</evidence>
<gene>
    <name evidence="1" type="ORF">IHE45_12G000500</name>
</gene>
<dbReference type="Proteomes" id="UP000827976">
    <property type="component" value="Chromosome 12"/>
</dbReference>
<sequence>MGKKKFINKRNSATFRLLARDSSTVSTEGGGPALPDRVFVRVDNNSYLSHGFLGDEFERQDVYHDCGNSDSIFADASDDTGTGDFVGSLHPWIADCATSAGSNGALPDHVRKEILELGFPDDGYNYLNHLREIRNSGGGYAYYHNSKARLDLVAADVKAYDASRLRVSGEEASSSGMYTVAAKTVAVTVKKALDPDVLRLLNDDDDDLSRFVSDAEDLEEDFVVRANCIEEGQDQEEVEQFSCISDKQKNVIRKGDDVSGEVSFADEFIHEDRLGSVEQPRVPRLLDEQFDLLTLREYDTDSESDNAVIEDEPLANKLNSVLQGRAIDDLELEGSYKAPGDFVNGNQGSGADKQPDDSAELIRKCVEYAQMYCDENHVDEEMVLVPESSDESEVWDCETIVSTYSNLDNHPGKIHTPSNQKKLPVTGDGISKSNIIALRGKEKLPVDFLPHSKPSVEKPKRTVSAEANKLRSRRHCSGSKEEKKERKAALKEEKREARRAKKDLKVLYKCETQKAQKVAAVSGPSSIHLM</sequence>
<organism evidence="1 2">
    <name type="scientific">Dioscorea alata</name>
    <name type="common">Purple yam</name>
    <dbReference type="NCBI Taxonomy" id="55571"/>
    <lineage>
        <taxon>Eukaryota</taxon>
        <taxon>Viridiplantae</taxon>
        <taxon>Streptophyta</taxon>
        <taxon>Embryophyta</taxon>
        <taxon>Tracheophyta</taxon>
        <taxon>Spermatophyta</taxon>
        <taxon>Magnoliopsida</taxon>
        <taxon>Liliopsida</taxon>
        <taxon>Dioscoreales</taxon>
        <taxon>Dioscoreaceae</taxon>
        <taxon>Dioscorea</taxon>
    </lineage>
</organism>
<name>A0ACB7V046_DIOAL</name>
<accession>A0ACB7V046</accession>
<proteinExistence type="predicted"/>